<accession>Q9NEY7</accession>
<dbReference type="AlphaFoldDB" id="Q9NEY7"/>
<dbReference type="GeneID" id="173306"/>
<dbReference type="OrthoDB" id="203381at2759"/>
<proteinExistence type="evidence at protein level"/>
<dbReference type="RefSeq" id="NP_740939.1">
    <property type="nucleotide sequence ID" value="NM_170943.5"/>
</dbReference>
<evidence type="ECO:0000313" key="4">
    <source>
        <dbReference type="Proteomes" id="UP000001940"/>
    </source>
</evidence>
<reference evidence="3 4" key="1">
    <citation type="journal article" date="1998" name="Science">
        <title>Genome sequence of the nematode C. elegans: a platform for investigating biology.</title>
        <authorList>
            <consortium name="The C. elegans sequencing consortium"/>
            <person name="Sulson J.E."/>
            <person name="Waterston R."/>
        </authorList>
    </citation>
    <scope>NUCLEOTIDE SEQUENCE [LARGE SCALE GENOMIC DNA]</scope>
    <source>
        <strain evidence="3 4">Bristol N2</strain>
    </source>
</reference>
<dbReference type="OMA" id="CTRVEVH"/>
<dbReference type="PeptideAtlas" id="Q9NEY7"/>
<dbReference type="InterPro" id="IPR036065">
    <property type="entry name" value="BolA-like_sf"/>
</dbReference>
<dbReference type="KEGG" id="cel:CELE_Y105E8A.11"/>
<dbReference type="PANTHER" id="PTHR46188">
    <property type="entry name" value="BOLA-LIKE PROTEIN 3"/>
    <property type="match status" value="1"/>
</dbReference>
<gene>
    <name evidence="3" type="ORF">CELE_Y105E8A.11</name>
    <name evidence="3 5" type="ORF">Y105E8A.11</name>
</gene>
<evidence type="ECO:0000313" key="3">
    <source>
        <dbReference type="EMBL" id="CAC48129.1"/>
    </source>
</evidence>
<dbReference type="SMR" id="Q9NEY7"/>
<dbReference type="eggNOG" id="KOG3348">
    <property type="taxonomic scope" value="Eukaryota"/>
</dbReference>
<dbReference type="HOGENOM" id="CLU_109462_0_1_1"/>
<name>Q9NEY7_CAEEL</name>
<comment type="similarity">
    <text evidence="1 2">Belongs to the BolA/IbaG family.</text>
</comment>
<dbReference type="PANTHER" id="PTHR46188:SF1">
    <property type="entry name" value="BOLA-LIKE PROTEIN 3"/>
    <property type="match status" value="1"/>
</dbReference>
<dbReference type="PhylomeDB" id="Q9NEY7"/>
<dbReference type="InterPro" id="IPR052275">
    <property type="entry name" value="Mt_Fe-S_assembly_factor"/>
</dbReference>
<evidence type="ECO:0000313" key="5">
    <source>
        <dbReference type="WormBase" id="Y105E8A.11"/>
    </source>
</evidence>
<dbReference type="SUPFAM" id="SSF82657">
    <property type="entry name" value="BolA-like"/>
    <property type="match status" value="1"/>
</dbReference>
<dbReference type="InParanoid" id="Q9NEY7"/>
<keyword evidence="4" id="KW-1185">Reference proteome</keyword>
<dbReference type="UCSC" id="Y105E8A.11">
    <property type="organism name" value="c. elegans"/>
</dbReference>
<dbReference type="InterPro" id="IPR002634">
    <property type="entry name" value="BolA"/>
</dbReference>
<dbReference type="IntAct" id="Q9NEY7">
    <property type="interactions" value="1"/>
</dbReference>
<dbReference type="DIP" id="DIP-24834N"/>
<dbReference type="Proteomes" id="UP000001940">
    <property type="component" value="Chromosome I"/>
</dbReference>
<dbReference type="WormBase" id="Y105E8A.11">
    <property type="protein sequence ID" value="CE25173"/>
    <property type="gene ID" value="WBGene00013671"/>
</dbReference>
<dbReference type="Pfam" id="PF01722">
    <property type="entry name" value="BolA"/>
    <property type="match status" value="1"/>
</dbReference>
<evidence type="ECO:0000256" key="1">
    <source>
        <dbReference type="ARBA" id="ARBA00005578"/>
    </source>
</evidence>
<evidence type="ECO:0000256" key="2">
    <source>
        <dbReference type="RuleBase" id="RU003860"/>
    </source>
</evidence>
<dbReference type="EMBL" id="BX284601">
    <property type="protein sequence ID" value="CAC48129.1"/>
    <property type="molecule type" value="Genomic_DNA"/>
</dbReference>
<organism evidence="3 4">
    <name type="scientific">Caenorhabditis elegans</name>
    <dbReference type="NCBI Taxonomy" id="6239"/>
    <lineage>
        <taxon>Eukaryota</taxon>
        <taxon>Metazoa</taxon>
        <taxon>Ecdysozoa</taxon>
        <taxon>Nematoda</taxon>
        <taxon>Chromadorea</taxon>
        <taxon>Rhabditida</taxon>
        <taxon>Rhabditina</taxon>
        <taxon>Rhabditomorpha</taxon>
        <taxon>Rhabditoidea</taxon>
        <taxon>Rhabditidae</taxon>
        <taxon>Peloderinae</taxon>
        <taxon>Caenorhabditis</taxon>
    </lineage>
</organism>
<protein>
    <submittedName>
        <fullName evidence="3">BolA-like protein 3</fullName>
    </submittedName>
</protein>
<evidence type="ECO:0007829" key="6">
    <source>
        <dbReference type="PeptideAtlas" id="Q9NEY7"/>
    </source>
</evidence>
<dbReference type="PaxDb" id="6239-Y105E8A.11"/>
<dbReference type="GO" id="GO:0051604">
    <property type="term" value="P:protein maturation"/>
    <property type="evidence" value="ECO:0000318"/>
    <property type="project" value="GO_Central"/>
</dbReference>
<dbReference type="STRING" id="6239.Y105E8A.11.2"/>
<keyword evidence="6" id="KW-1267">Proteomics identification</keyword>
<dbReference type="CTD" id="173306"/>
<sequence>MLRLATPLRSGLLSSAIRRHSACCGGEHKMSEAELKMSKLLTEGIDGCTRVEVHDVSNGCGSMFDVVVEAAGFKGKSKVAQHKQVTSILREQIKDMHGLTIKTKAA</sequence>
<dbReference type="AGR" id="WB:WBGene00013671"/>
<dbReference type="GO" id="GO:0005759">
    <property type="term" value="C:mitochondrial matrix"/>
    <property type="evidence" value="ECO:0000318"/>
    <property type="project" value="GO_Central"/>
</dbReference>
<dbReference type="FunCoup" id="Q9NEY7">
    <property type="interactions" value="596"/>
</dbReference>
<dbReference type="Gene3D" id="3.30.300.90">
    <property type="entry name" value="BolA-like"/>
    <property type="match status" value="1"/>
</dbReference>
<dbReference type="Bgee" id="WBGene00013671">
    <property type="expression patterns" value="Expressed in pharyngeal muscle cell (C elegans) and 4 other cell types or tissues"/>
</dbReference>